<accession>A0A3F3PHY8</accession>
<proteinExistence type="predicted"/>
<evidence type="ECO:0000313" key="3">
    <source>
        <dbReference type="Proteomes" id="UP000253729"/>
    </source>
</evidence>
<dbReference type="GeneID" id="38136816"/>
<dbReference type="AlphaFoldDB" id="A0A3F3PHY8"/>
<dbReference type="Proteomes" id="UP000253729">
    <property type="component" value="Unassembled WGS sequence"/>
</dbReference>
<reference evidence="2 3" key="1">
    <citation type="submission" date="2018-07" db="EMBL/GenBank/DDBJ databases">
        <title>The genomes of Aspergillus section Nigri reveals drivers in fungal speciation.</title>
        <authorList>
            <consortium name="DOE Joint Genome Institute"/>
            <person name="Vesth T.C."/>
            <person name="Nybo J."/>
            <person name="Theobald S."/>
            <person name="Brandl J."/>
            <person name="Frisvad J.C."/>
            <person name="Nielsen K.F."/>
            <person name="Lyhne E.K."/>
            <person name="Kogle M.E."/>
            <person name="Kuo A."/>
            <person name="Riley R."/>
            <person name="Clum A."/>
            <person name="Nolan M."/>
            <person name="Lipzen A."/>
            <person name="Salamov A."/>
            <person name="Henrissat B."/>
            <person name="Wiebenga A."/>
            <person name="De vries R.P."/>
            <person name="Grigoriev I.V."/>
            <person name="Mortensen U.H."/>
            <person name="Andersen M.R."/>
            <person name="Baker S.E."/>
        </authorList>
    </citation>
    <scope>NUCLEOTIDE SEQUENCE [LARGE SCALE GENOMIC DNA]</scope>
    <source>
        <strain evidence="2 3">CBS 139.54b</strain>
    </source>
</reference>
<gene>
    <name evidence="2" type="ORF">BDQ94DRAFT_155413</name>
</gene>
<feature type="compositionally biased region" description="Basic and acidic residues" evidence="1">
    <location>
        <begin position="16"/>
        <end position="27"/>
    </location>
</feature>
<keyword evidence="3" id="KW-1185">Reference proteome</keyword>
<feature type="non-terminal residue" evidence="2">
    <location>
        <position position="1"/>
    </location>
</feature>
<dbReference type="EMBL" id="KZ852138">
    <property type="protein sequence ID" value="RDH26518.1"/>
    <property type="molecule type" value="Genomic_DNA"/>
</dbReference>
<name>A0A3F3PHY8_9EURO</name>
<sequence>CLIAVNGRPSGELDDLQTRGRANEAGHKRGKRKGKDRNKGAKARNGEDMVKRWREMESMVKDHRVDTVKYLRYRLC</sequence>
<evidence type="ECO:0000313" key="2">
    <source>
        <dbReference type="EMBL" id="RDH26518.1"/>
    </source>
</evidence>
<feature type="region of interest" description="Disordered" evidence="1">
    <location>
        <begin position="1"/>
        <end position="45"/>
    </location>
</feature>
<evidence type="ECO:0000256" key="1">
    <source>
        <dbReference type="SAM" id="MobiDB-lite"/>
    </source>
</evidence>
<protein>
    <submittedName>
        <fullName evidence="2">Uncharacterized protein</fullName>
    </submittedName>
</protein>
<dbReference type="RefSeq" id="XP_026619540.1">
    <property type="nucleotide sequence ID" value="XM_026768460.1"/>
</dbReference>
<feature type="compositionally biased region" description="Basic residues" evidence="1">
    <location>
        <begin position="28"/>
        <end position="42"/>
    </location>
</feature>
<organism evidence="2 3">
    <name type="scientific">Aspergillus welwitschiae</name>
    <dbReference type="NCBI Taxonomy" id="1341132"/>
    <lineage>
        <taxon>Eukaryota</taxon>
        <taxon>Fungi</taxon>
        <taxon>Dikarya</taxon>
        <taxon>Ascomycota</taxon>
        <taxon>Pezizomycotina</taxon>
        <taxon>Eurotiomycetes</taxon>
        <taxon>Eurotiomycetidae</taxon>
        <taxon>Eurotiales</taxon>
        <taxon>Aspergillaceae</taxon>
        <taxon>Aspergillus</taxon>
        <taxon>Aspergillus subgen. Circumdati</taxon>
    </lineage>
</organism>